<dbReference type="EMBL" id="KB706780">
    <property type="protein sequence ID" value="EMR65832.1"/>
    <property type="molecule type" value="Genomic_DNA"/>
</dbReference>
<name>M7SNQ1_EUTLA</name>
<evidence type="ECO:0000313" key="3">
    <source>
        <dbReference type="Proteomes" id="UP000012174"/>
    </source>
</evidence>
<evidence type="ECO:0000256" key="1">
    <source>
        <dbReference type="SAM" id="MobiDB-lite"/>
    </source>
</evidence>
<organism evidence="2 3">
    <name type="scientific">Eutypa lata (strain UCR-EL1)</name>
    <name type="common">Grapevine dieback disease fungus</name>
    <name type="synonym">Eutypa armeniacae</name>
    <dbReference type="NCBI Taxonomy" id="1287681"/>
    <lineage>
        <taxon>Eukaryota</taxon>
        <taxon>Fungi</taxon>
        <taxon>Dikarya</taxon>
        <taxon>Ascomycota</taxon>
        <taxon>Pezizomycotina</taxon>
        <taxon>Sordariomycetes</taxon>
        <taxon>Xylariomycetidae</taxon>
        <taxon>Xylariales</taxon>
        <taxon>Diatrypaceae</taxon>
        <taxon>Eutypa</taxon>
    </lineage>
</organism>
<accession>M7SNQ1</accession>
<dbReference type="HOGENOM" id="CLU_1348927_0_0_1"/>
<dbReference type="AlphaFoldDB" id="M7SNQ1"/>
<dbReference type="Proteomes" id="UP000012174">
    <property type="component" value="Unassembled WGS sequence"/>
</dbReference>
<gene>
    <name evidence="2" type="ORF">UCREL1_7191</name>
</gene>
<feature type="compositionally biased region" description="Basic and acidic residues" evidence="1">
    <location>
        <begin position="99"/>
        <end position="131"/>
    </location>
</feature>
<dbReference type="KEGG" id="ela:UCREL1_7191"/>
<feature type="region of interest" description="Disordered" evidence="1">
    <location>
        <begin position="31"/>
        <end position="66"/>
    </location>
</feature>
<protein>
    <submittedName>
        <fullName evidence="2">Uncharacterized protein</fullName>
    </submittedName>
</protein>
<evidence type="ECO:0000313" key="2">
    <source>
        <dbReference type="EMBL" id="EMR65832.1"/>
    </source>
</evidence>
<proteinExistence type="predicted"/>
<reference evidence="3" key="1">
    <citation type="journal article" date="2013" name="Genome Announc.">
        <title>Draft genome sequence of the grapevine dieback fungus Eutypa lata UCR-EL1.</title>
        <authorList>
            <person name="Blanco-Ulate B."/>
            <person name="Rolshausen P.E."/>
            <person name="Cantu D."/>
        </authorList>
    </citation>
    <scope>NUCLEOTIDE SEQUENCE [LARGE SCALE GENOMIC DNA]</scope>
    <source>
        <strain evidence="3">UCR-EL1</strain>
    </source>
</reference>
<sequence length="203" mass="21700">MPGTAEGLREVGLGDYPAWWRAAVGMATQMLSSSSGSGSGSGGGGLLPPGGIGVGGHGISSTSNKRMRREWRDKMMMMMMMGNNGWTPPVGHNGGARSRGKEHERERDRNRGEVGEEREKERGGRKGKGVEKTSGSVIVGNTDGNNIIKGPASQQRRSDINYLEMEDEELGKEIVGTVAVERSLRDARDTTTTGINTGQLVEL</sequence>
<feature type="region of interest" description="Disordered" evidence="1">
    <location>
        <begin position="81"/>
        <end position="157"/>
    </location>
</feature>
<feature type="compositionally biased region" description="Gly residues" evidence="1">
    <location>
        <begin position="37"/>
        <end position="58"/>
    </location>
</feature>
<keyword evidence="3" id="KW-1185">Reference proteome</keyword>